<feature type="transmembrane region" description="Helical" evidence="2">
    <location>
        <begin position="214"/>
        <end position="232"/>
    </location>
</feature>
<protein>
    <submittedName>
        <fullName evidence="3">Uncharacterized protein</fullName>
    </submittedName>
</protein>
<dbReference type="KEGG" id="fmu:J7337_013937"/>
<name>A0A9P8IID2_9HYPO</name>
<feature type="transmembrane region" description="Helical" evidence="2">
    <location>
        <begin position="114"/>
        <end position="133"/>
    </location>
</feature>
<gene>
    <name evidence="3" type="ORF">J7337_013937</name>
</gene>
<comment type="caution">
    <text evidence="3">The sequence shown here is derived from an EMBL/GenBank/DDBJ whole genome shotgun (WGS) entry which is preliminary data.</text>
</comment>
<organism evidence="3 4">
    <name type="scientific">Fusarium musae</name>
    <dbReference type="NCBI Taxonomy" id="1042133"/>
    <lineage>
        <taxon>Eukaryota</taxon>
        <taxon>Fungi</taxon>
        <taxon>Dikarya</taxon>
        <taxon>Ascomycota</taxon>
        <taxon>Pezizomycotina</taxon>
        <taxon>Sordariomycetes</taxon>
        <taxon>Hypocreomycetidae</taxon>
        <taxon>Hypocreales</taxon>
        <taxon>Nectriaceae</taxon>
        <taxon>Fusarium</taxon>
    </lineage>
</organism>
<dbReference type="Proteomes" id="UP000827133">
    <property type="component" value="Unassembled WGS sequence"/>
</dbReference>
<dbReference type="RefSeq" id="XP_044673798.1">
    <property type="nucleotide sequence ID" value="XM_044831412.1"/>
</dbReference>
<feature type="region of interest" description="Disordered" evidence="1">
    <location>
        <begin position="329"/>
        <end position="360"/>
    </location>
</feature>
<sequence length="360" mass="40446">MLLESLAKWDPFQIDALGLITIFGAEAIQKSIGNLTQSWICEYLPVLGSHVIASNQITDPVPGFVLYNITDAIVATDITSWFTRWLLSYRITYAATTITLKMDGRPMSTSSHSASLALGMFCTAPLVILTVLMGDNWGIANFVSMIVTVIVRQLMLWELRLSIDKAVEKSRRDPGDEVKVFLTLPDGRAVTILGPRSMIVNCLLTDPRPLHPQLYMALQFVAWLAFGGQAIALGMSTLFHQILCVVIMLFGTFLTAMHIGDLPFAIGTQLRLDVDLGDPDWLRSPAYARLNLTRIEEDTMVHWNMMPQRSNEFWWTRFRTTYVPQRIPLHPDKPVQRHDGEKDPGQTLERSAALTDDTQV</sequence>
<reference evidence="3" key="1">
    <citation type="journal article" date="2021" name="Mol. Plant Microbe Interact.">
        <title>Telomere to telomere genome assembly of Fusarium musae F31, causal agent of crown rot disease of banana.</title>
        <authorList>
            <person name="Degradi L."/>
            <person name="Tava V."/>
            <person name="Kunova A."/>
            <person name="Cortesi P."/>
            <person name="Saracchi M."/>
            <person name="Pasquali M."/>
        </authorList>
    </citation>
    <scope>NUCLEOTIDE SEQUENCE</scope>
    <source>
        <strain evidence="3">F31</strain>
    </source>
</reference>
<feature type="compositionally biased region" description="Basic and acidic residues" evidence="1">
    <location>
        <begin position="329"/>
        <end position="344"/>
    </location>
</feature>
<dbReference type="GeneID" id="68321793"/>
<feature type="transmembrane region" description="Helical" evidence="2">
    <location>
        <begin position="238"/>
        <end position="259"/>
    </location>
</feature>
<evidence type="ECO:0000256" key="1">
    <source>
        <dbReference type="SAM" id="MobiDB-lite"/>
    </source>
</evidence>
<feature type="transmembrane region" description="Helical" evidence="2">
    <location>
        <begin position="139"/>
        <end position="159"/>
    </location>
</feature>
<keyword evidence="2" id="KW-1133">Transmembrane helix</keyword>
<dbReference type="AlphaFoldDB" id="A0A9P8IID2"/>
<keyword evidence="2" id="KW-0472">Membrane</keyword>
<dbReference type="EMBL" id="JAHBCI010000012">
    <property type="protein sequence ID" value="KAG9494798.1"/>
    <property type="molecule type" value="Genomic_DNA"/>
</dbReference>
<evidence type="ECO:0000313" key="4">
    <source>
        <dbReference type="Proteomes" id="UP000827133"/>
    </source>
</evidence>
<accession>A0A9P8IID2</accession>
<keyword evidence="4" id="KW-1185">Reference proteome</keyword>
<evidence type="ECO:0000313" key="3">
    <source>
        <dbReference type="EMBL" id="KAG9494798.1"/>
    </source>
</evidence>
<keyword evidence="2" id="KW-0812">Transmembrane</keyword>
<proteinExistence type="predicted"/>
<evidence type="ECO:0000256" key="2">
    <source>
        <dbReference type="SAM" id="Phobius"/>
    </source>
</evidence>